<evidence type="ECO:0000313" key="3">
    <source>
        <dbReference type="EMBL" id="PLC44536.1"/>
    </source>
</evidence>
<gene>
    <name evidence="3" type="ORF">C0Q88_07605</name>
</gene>
<dbReference type="OrthoDB" id="1417974at2"/>
<name>A0A2N4TXU7_RALPI</name>
<evidence type="ECO:0000256" key="1">
    <source>
        <dbReference type="SAM" id="MobiDB-lite"/>
    </source>
</evidence>
<comment type="caution">
    <text evidence="3">The sequence shown here is derived from an EMBL/GenBank/DDBJ whole genome shotgun (WGS) entry which is preliminary data.</text>
</comment>
<dbReference type="Proteomes" id="UP000234456">
    <property type="component" value="Unassembled WGS sequence"/>
</dbReference>
<protein>
    <recommendedName>
        <fullName evidence="2">DUF4145 domain-containing protein</fullName>
    </recommendedName>
</protein>
<feature type="domain" description="DUF4145" evidence="2">
    <location>
        <begin position="93"/>
        <end position="174"/>
    </location>
</feature>
<dbReference type="Pfam" id="PF13643">
    <property type="entry name" value="DUF4145"/>
    <property type="match status" value="1"/>
</dbReference>
<evidence type="ECO:0000259" key="2">
    <source>
        <dbReference type="Pfam" id="PF13643"/>
    </source>
</evidence>
<feature type="region of interest" description="Disordered" evidence="1">
    <location>
        <begin position="189"/>
        <end position="210"/>
    </location>
</feature>
<dbReference type="RefSeq" id="WP_102064947.1">
    <property type="nucleotide sequence ID" value="NZ_PKQE01000001.1"/>
</dbReference>
<evidence type="ECO:0000313" key="4">
    <source>
        <dbReference type="Proteomes" id="UP000234456"/>
    </source>
</evidence>
<dbReference type="AlphaFoldDB" id="A0A2N4TXU7"/>
<accession>A0A2N4TXU7</accession>
<reference evidence="3 4" key="1">
    <citation type="submission" date="2017-12" db="EMBL/GenBank/DDBJ databases">
        <title>Draft genome sequence of Ralstonia pickettii 52.</title>
        <authorList>
            <person name="Zheng B."/>
        </authorList>
    </citation>
    <scope>NUCLEOTIDE SEQUENCE [LARGE SCALE GENOMIC DNA]</scope>
    <source>
        <strain evidence="3 4">52</strain>
    </source>
</reference>
<sequence length="225" mass="24910">MAFENSLPNYLQLHRCPHCLIAKPNLSMVYKDIVAADDGGWVFALQCGTCGLLTVVQASKFLTVVNTWPKPKTYSMDIPERARESLADAHAALATPRLSIIGSATAVDWMLKEKGYKTGNLHKRIEQAAADHLITPDMKDWAHEVRLEANNERHADDELPKPTLEDARRVLKFAEALAELLFELPARVARGRRKAAPSEPAKPDPQAEELARTVDAAIASLKPTR</sequence>
<dbReference type="EMBL" id="PKQE01000001">
    <property type="protein sequence ID" value="PLC44536.1"/>
    <property type="molecule type" value="Genomic_DNA"/>
</dbReference>
<organism evidence="3 4">
    <name type="scientific">Ralstonia pickettii</name>
    <name type="common">Burkholderia pickettii</name>
    <dbReference type="NCBI Taxonomy" id="329"/>
    <lineage>
        <taxon>Bacteria</taxon>
        <taxon>Pseudomonadati</taxon>
        <taxon>Pseudomonadota</taxon>
        <taxon>Betaproteobacteria</taxon>
        <taxon>Burkholderiales</taxon>
        <taxon>Burkholderiaceae</taxon>
        <taxon>Ralstonia</taxon>
    </lineage>
</organism>
<proteinExistence type="predicted"/>
<dbReference type="InterPro" id="IPR025285">
    <property type="entry name" value="DUF4145"/>
</dbReference>